<keyword evidence="8" id="KW-0805">Transcription regulation</keyword>
<comment type="function">
    <text evidence="1">May be involved in transcriptional regulation.</text>
</comment>
<dbReference type="SUPFAM" id="SSF109640">
    <property type="entry name" value="KRAB domain (Kruppel-associated box)"/>
    <property type="match status" value="1"/>
</dbReference>
<dbReference type="GO" id="GO:0008270">
    <property type="term" value="F:zinc ion binding"/>
    <property type="evidence" value="ECO:0007669"/>
    <property type="project" value="UniProtKB-KW"/>
</dbReference>
<proteinExistence type="inferred from homology"/>
<keyword evidence="5" id="KW-0677">Repeat</keyword>
<dbReference type="OrthoDB" id="3437960at2759"/>
<evidence type="ECO:0000313" key="18">
    <source>
        <dbReference type="RefSeq" id="XP_012823540.2"/>
    </source>
</evidence>
<comment type="subcellular location">
    <subcellularLocation>
        <location evidence="2">Nucleus</location>
    </subcellularLocation>
</comment>
<dbReference type="FunFam" id="3.30.160.60:FF:001009">
    <property type="entry name" value="Zinc finger protein 26"/>
    <property type="match status" value="1"/>
</dbReference>
<evidence type="ECO:0000256" key="7">
    <source>
        <dbReference type="ARBA" id="ARBA00022833"/>
    </source>
</evidence>
<dbReference type="PANTHER" id="PTHR24390:SF159">
    <property type="entry name" value="GROWTH FACTOR INDEPENDENT 1 TRANSCRIPTIONAL REPRESSOR"/>
    <property type="match status" value="1"/>
</dbReference>
<dbReference type="RefSeq" id="XP_012823540.2">
    <property type="nucleotide sequence ID" value="XM_012968086.3"/>
</dbReference>
<keyword evidence="7" id="KW-0862">Zinc</keyword>
<dbReference type="CDD" id="cd07765">
    <property type="entry name" value="KRAB_A-box"/>
    <property type="match status" value="1"/>
</dbReference>
<keyword evidence="15" id="KW-1185">Reference proteome</keyword>
<dbReference type="GO" id="GO:0005634">
    <property type="term" value="C:nucleus"/>
    <property type="evidence" value="ECO:0000318"/>
    <property type="project" value="GO_Central"/>
</dbReference>
<keyword evidence="10" id="KW-0804">Transcription</keyword>
<evidence type="ECO:0000256" key="3">
    <source>
        <dbReference type="ARBA" id="ARBA00006991"/>
    </source>
</evidence>
<dbReference type="Bgee" id="ENSXETG00000041068">
    <property type="expression patterns" value="Expressed in testis and 12 other cell types or tissues"/>
</dbReference>
<evidence type="ECO:0000313" key="16">
    <source>
        <dbReference type="RefSeq" id="NP_001123794.2"/>
    </source>
</evidence>
<evidence type="ECO:0000256" key="1">
    <source>
        <dbReference type="ARBA" id="ARBA00003767"/>
    </source>
</evidence>
<evidence type="ECO:0000259" key="13">
    <source>
        <dbReference type="PROSITE" id="PS50157"/>
    </source>
</evidence>
<keyword evidence="9" id="KW-0238">DNA-binding</keyword>
<dbReference type="GO" id="GO:0000978">
    <property type="term" value="F:RNA polymerase II cis-regulatory region sequence-specific DNA binding"/>
    <property type="evidence" value="ECO:0000318"/>
    <property type="project" value="GO_Central"/>
</dbReference>
<evidence type="ECO:0000256" key="4">
    <source>
        <dbReference type="ARBA" id="ARBA00022723"/>
    </source>
</evidence>
<dbReference type="InterPro" id="IPR036051">
    <property type="entry name" value="KRAB_dom_sf"/>
</dbReference>
<keyword evidence="11" id="KW-0539">Nucleus</keyword>
<dbReference type="GeneID" id="100170545"/>
<dbReference type="InterPro" id="IPR013087">
    <property type="entry name" value="Znf_C2H2_type"/>
</dbReference>
<evidence type="ECO:0000256" key="10">
    <source>
        <dbReference type="ARBA" id="ARBA00023163"/>
    </source>
</evidence>
<reference evidence="14" key="3">
    <citation type="submission" date="2020-05" db="UniProtKB">
        <authorList>
            <consortium name="Ensembl"/>
        </authorList>
    </citation>
    <scope>IDENTIFICATION</scope>
</reference>
<dbReference type="SMART" id="SM00355">
    <property type="entry name" value="ZnF_C2H2"/>
    <property type="match status" value="7"/>
</dbReference>
<accession>A0A6I8QT19</accession>
<dbReference type="GO" id="GO:0001228">
    <property type="term" value="F:DNA-binding transcription activator activity, RNA polymerase II-specific"/>
    <property type="evidence" value="ECO:0000318"/>
    <property type="project" value="GO_Central"/>
</dbReference>
<dbReference type="PROSITE" id="PS00028">
    <property type="entry name" value="ZINC_FINGER_C2H2_1"/>
    <property type="match status" value="7"/>
</dbReference>
<feature type="domain" description="C2H2-type" evidence="13">
    <location>
        <begin position="378"/>
        <end position="405"/>
    </location>
</feature>
<dbReference type="Ensembl" id="ENSXETT00000080783">
    <property type="protein sequence ID" value="ENSXETP00000072768"/>
    <property type="gene ID" value="ENSXETG00000041068"/>
</dbReference>
<protein>
    <submittedName>
        <fullName evidence="14 16 17 18">Zinc finger protein 329</fullName>
    </submittedName>
</protein>
<reference evidence="16" key="1">
    <citation type="journal article" date="2002" name="Dev. Dyn.">
        <title>Genetic and genomic tools for Xenopus research: The NIH Xenopus initiative.</title>
        <authorList>
            <person name="Klein S.L."/>
            <person name="Strausberg R.L."/>
            <person name="Wagner L."/>
            <person name="Pontius J."/>
            <person name="Clifton S.W."/>
            <person name="Richardson P."/>
        </authorList>
    </citation>
    <scope>NUCLEOTIDE SEQUENCE</scope>
</reference>
<dbReference type="PROSITE" id="PS50157">
    <property type="entry name" value="ZINC_FINGER_C2H2_2"/>
    <property type="match status" value="7"/>
</dbReference>
<dbReference type="GO" id="GO:0006357">
    <property type="term" value="P:regulation of transcription by RNA polymerase II"/>
    <property type="evidence" value="ECO:0000318"/>
    <property type="project" value="GO_Central"/>
</dbReference>
<gene>
    <name evidence="14 16 17 18 19" type="primary">znf329</name>
</gene>
<dbReference type="CTD" id="79673"/>
<feature type="domain" description="C2H2-type" evidence="13">
    <location>
        <begin position="322"/>
        <end position="349"/>
    </location>
</feature>
<dbReference type="Pfam" id="PF01352">
    <property type="entry name" value="KRAB"/>
    <property type="match status" value="1"/>
</dbReference>
<feature type="domain" description="C2H2-type" evidence="13">
    <location>
        <begin position="406"/>
        <end position="433"/>
    </location>
</feature>
<reference evidence="14" key="2">
    <citation type="journal article" date="2010" name="Science">
        <title>The genome of the Western clawed frog Xenopus tropicalis.</title>
        <authorList>
            <person name="Hellsten U."/>
            <person name="Harland R.M."/>
            <person name="Gilchrist M.J."/>
            <person name="Hendrix D."/>
            <person name="Jurka J."/>
            <person name="Kapitonov V."/>
            <person name="Ovcharenko I."/>
            <person name="Putnam N.H."/>
            <person name="Shu S."/>
            <person name="Taher L."/>
            <person name="Blitz I.L."/>
            <person name="Blumberg B."/>
            <person name="Dichmann D.S."/>
            <person name="Dubchak I."/>
            <person name="Amaya E."/>
            <person name="Detter J.C."/>
            <person name="Fletcher R."/>
            <person name="Gerhard D.S."/>
            <person name="Goodstein D."/>
            <person name="Graves T."/>
            <person name="Grigoriev I.V."/>
            <person name="Grimwood J."/>
            <person name="Kawashima T."/>
            <person name="Lindquist E."/>
            <person name="Lucas S.M."/>
            <person name="Mead P.E."/>
            <person name="Mitros T."/>
            <person name="Ogino H."/>
            <person name="Ohta Y."/>
            <person name="Poliakov A.V."/>
            <person name="Pollet N."/>
            <person name="Robert J."/>
            <person name="Salamov A."/>
            <person name="Sater A.K."/>
            <person name="Schmutz J."/>
            <person name="Terry A."/>
            <person name="Vize P.D."/>
            <person name="Warren W.C."/>
            <person name="Wells D."/>
            <person name="Wills A."/>
            <person name="Wilson R.K."/>
            <person name="Zimmerman L.B."/>
            <person name="Zorn A.M."/>
            <person name="Grainger R."/>
            <person name="Grammer T."/>
            <person name="Khokha M.K."/>
            <person name="Richardson P.M."/>
            <person name="Rokhsar D.S."/>
        </authorList>
    </citation>
    <scope>NUCLEOTIDE SEQUENCE [LARGE SCALE GENOMIC DNA]</scope>
    <source>
        <strain evidence="14">Nigerian</strain>
    </source>
</reference>
<dbReference type="AlphaFoldDB" id="A0A6I8QT19"/>
<evidence type="ECO:0000256" key="8">
    <source>
        <dbReference type="ARBA" id="ARBA00023015"/>
    </source>
</evidence>
<dbReference type="Gene3D" id="3.30.160.60">
    <property type="entry name" value="Classic Zinc Finger"/>
    <property type="match status" value="7"/>
</dbReference>
<dbReference type="Proteomes" id="UP000008143">
    <property type="component" value="Chromosome 8"/>
</dbReference>
<sequence>MKIFEEPADTEIMDTEKNEKILFLTLKIVSLLTGEDYIVLRQSENHPKNRCKVCMLEGFCKHHTPPLGHSTFRESGKKILGLINNIIFLLTEEVTVRCEDVSVYFSKEEWEYLHENKALYSEVIQKKSLPLYLLDWENDFDSKDNLNAEYSWDDIPCNSEDMADELSYEEETLLNSAISPAGQNSADYVTNNVYSKSVLYEDGTQTCPDISIITITEHMKIPNTATDKACSLNTPLSEIKGKENGKIITNKSTSASPLKKYTKATYTCGLCQKPFPCNRDLIRHQKFHTGEKPFSCSVCGKCYRDNALLIRHQRIHTADRLFPCSDCGKFFVDHSQLLIHQTSHTGAKRHSCAECGKWFHYTSALIKHQRIHTGEKPFSCSFCGKRFNDNSILTRHERIHTGEKPFSCTVCGKCFTRRSHLSEHQRSHTGETPFICSECGISFGRQRHLKAHFRIHTGQAPLS</sequence>
<evidence type="ECO:0000256" key="9">
    <source>
        <dbReference type="ARBA" id="ARBA00023125"/>
    </source>
</evidence>
<dbReference type="RefSeq" id="NP_001123794.2">
    <property type="nucleotide sequence ID" value="NM_001130322.1"/>
</dbReference>
<evidence type="ECO:0000256" key="6">
    <source>
        <dbReference type="ARBA" id="ARBA00022771"/>
    </source>
</evidence>
<dbReference type="Pfam" id="PF00096">
    <property type="entry name" value="zf-C2H2"/>
    <property type="match status" value="5"/>
</dbReference>
<dbReference type="FunFam" id="3.30.160.60:FF:001891">
    <property type="entry name" value="Zinc finger protein 527"/>
    <property type="match status" value="1"/>
</dbReference>
<feature type="domain" description="C2H2-type" evidence="13">
    <location>
        <begin position="350"/>
        <end position="377"/>
    </location>
</feature>
<evidence type="ECO:0000256" key="12">
    <source>
        <dbReference type="PROSITE-ProRule" id="PRU00042"/>
    </source>
</evidence>
<comment type="similarity">
    <text evidence="3">Belongs to the krueppel C2H2-type zinc-finger protein family.</text>
</comment>
<keyword evidence="4" id="KW-0479">Metal-binding</keyword>
<evidence type="ECO:0000256" key="5">
    <source>
        <dbReference type="ARBA" id="ARBA00022737"/>
    </source>
</evidence>
<dbReference type="RefSeq" id="XP_012823539.2">
    <property type="nucleotide sequence ID" value="XM_012968085.3"/>
</dbReference>
<dbReference type="AGR" id="Xenbase:XB-GENE-5965306"/>
<evidence type="ECO:0000256" key="2">
    <source>
        <dbReference type="ARBA" id="ARBA00004123"/>
    </source>
</evidence>
<dbReference type="PANTHER" id="PTHR24390">
    <property type="entry name" value="ZINC FINGER PROTEIN"/>
    <property type="match status" value="1"/>
</dbReference>
<feature type="domain" description="C2H2-type" evidence="13">
    <location>
        <begin position="266"/>
        <end position="293"/>
    </location>
</feature>
<reference evidence="16 17" key="4">
    <citation type="submission" date="2025-04" db="UniProtKB">
        <authorList>
            <consortium name="RefSeq"/>
        </authorList>
    </citation>
    <scope>IDENTIFICATION</scope>
    <source>
        <strain evidence="17 18">Nigerian</strain>
        <tissue evidence="17 18">Liver and blood</tissue>
    </source>
</reference>
<dbReference type="FunFam" id="3.30.160.60:FF:000966">
    <property type="entry name" value="ZFP90 zinc finger protein"/>
    <property type="match status" value="1"/>
</dbReference>
<evidence type="ECO:0000313" key="17">
    <source>
        <dbReference type="RefSeq" id="XP_012823539.2"/>
    </source>
</evidence>
<dbReference type="Gene3D" id="6.10.140.140">
    <property type="match status" value="1"/>
</dbReference>
<dbReference type="SUPFAM" id="SSF57667">
    <property type="entry name" value="beta-beta-alpha zinc fingers"/>
    <property type="match status" value="4"/>
</dbReference>
<feature type="domain" description="C2H2-type" evidence="13">
    <location>
        <begin position="294"/>
        <end position="321"/>
    </location>
</feature>
<dbReference type="InterPro" id="IPR036236">
    <property type="entry name" value="Znf_C2H2_sf"/>
</dbReference>
<dbReference type="KEGG" id="xtr:100170545"/>
<organism evidence="14">
    <name type="scientific">Xenopus tropicalis</name>
    <name type="common">Western clawed frog</name>
    <name type="synonym">Silurana tropicalis</name>
    <dbReference type="NCBI Taxonomy" id="8364"/>
    <lineage>
        <taxon>Eukaryota</taxon>
        <taxon>Metazoa</taxon>
        <taxon>Chordata</taxon>
        <taxon>Craniata</taxon>
        <taxon>Vertebrata</taxon>
        <taxon>Euteleostomi</taxon>
        <taxon>Amphibia</taxon>
        <taxon>Batrachia</taxon>
        <taxon>Anura</taxon>
        <taxon>Pipoidea</taxon>
        <taxon>Pipidae</taxon>
        <taxon>Xenopodinae</taxon>
        <taxon>Xenopus</taxon>
        <taxon>Silurana</taxon>
    </lineage>
</organism>
<evidence type="ECO:0000313" key="15">
    <source>
        <dbReference type="Proteomes" id="UP000008143"/>
    </source>
</evidence>
<keyword evidence="6 12" id="KW-0863">Zinc-finger</keyword>
<feature type="domain" description="C2H2-type" evidence="13">
    <location>
        <begin position="434"/>
        <end position="461"/>
    </location>
</feature>
<dbReference type="OMA" id="IAICHRQ"/>
<name>A0A6I8QT19_XENTR</name>
<dbReference type="FunFam" id="3.30.160.60:FF:001290">
    <property type="entry name" value="Zinc finger 45-like"/>
    <property type="match status" value="1"/>
</dbReference>
<dbReference type="Xenbase" id="XB-GENE-5965306">
    <property type="gene designation" value="znf329"/>
</dbReference>
<dbReference type="InterPro" id="IPR001909">
    <property type="entry name" value="KRAB"/>
</dbReference>
<dbReference type="FunFam" id="3.30.160.60:FF:002343">
    <property type="entry name" value="Zinc finger protein 33A"/>
    <property type="match status" value="1"/>
</dbReference>
<dbReference type="FunFam" id="3.30.160.60:FF:000135">
    <property type="entry name" value="Zinc finger protein 358"/>
    <property type="match status" value="1"/>
</dbReference>
<evidence type="ECO:0000256" key="11">
    <source>
        <dbReference type="ARBA" id="ARBA00023242"/>
    </source>
</evidence>
<dbReference type="GeneTree" id="ENSGT00940000154715"/>
<evidence type="ECO:0000313" key="14">
    <source>
        <dbReference type="Ensembl" id="ENSXETP00000072768"/>
    </source>
</evidence>
<evidence type="ECO:0000313" key="19">
    <source>
        <dbReference type="Xenbase" id="XB-GENE-5965306"/>
    </source>
</evidence>